<proteinExistence type="predicted"/>
<accession>A0ABU2XZ54</accession>
<reference evidence="1" key="1">
    <citation type="submission" date="2024-05" db="EMBL/GenBank/DDBJ databases">
        <title>30 novel species of actinomycetes from the DSMZ collection.</title>
        <authorList>
            <person name="Nouioui I."/>
        </authorList>
    </citation>
    <scope>NUCLEOTIDE SEQUENCE</scope>
    <source>
        <strain evidence="1">DSM 41529</strain>
    </source>
</reference>
<organism evidence="1 2">
    <name type="scientific">Streptomyces lonegramiae</name>
    <dbReference type="NCBI Taxonomy" id="3075524"/>
    <lineage>
        <taxon>Bacteria</taxon>
        <taxon>Bacillati</taxon>
        <taxon>Actinomycetota</taxon>
        <taxon>Actinomycetes</taxon>
        <taxon>Kitasatosporales</taxon>
        <taxon>Streptomycetaceae</taxon>
        <taxon>Streptomyces</taxon>
    </lineage>
</organism>
<dbReference type="EMBL" id="JAVRFD010000850">
    <property type="protein sequence ID" value="MDT0551199.1"/>
    <property type="molecule type" value="Genomic_DNA"/>
</dbReference>
<gene>
    <name evidence="1" type="ORF">RND15_52485</name>
</gene>
<evidence type="ECO:0000313" key="2">
    <source>
        <dbReference type="Proteomes" id="UP001180754"/>
    </source>
</evidence>
<name>A0ABU2XZ54_9ACTN</name>
<dbReference type="RefSeq" id="WP_311731485.1">
    <property type="nucleotide sequence ID" value="NZ_JAVRFD010000850.1"/>
</dbReference>
<protein>
    <submittedName>
        <fullName evidence="1">Uncharacterized protein</fullName>
    </submittedName>
</protein>
<comment type="caution">
    <text evidence="1">The sequence shown here is derived from an EMBL/GenBank/DDBJ whole genome shotgun (WGS) entry which is preliminary data.</text>
</comment>
<sequence length="117" mass="12953">MSAKDGDDTDTTRPGLSHWLPLLSGAAGSAVRPVARTVGYYAKTWHQYLNHEPHELPIARPTLALAAHALRDEIVLLGLRARRPVGDVSSFERINAEIVEALDFYGHKGWLNNPARF</sequence>
<evidence type="ECO:0000313" key="1">
    <source>
        <dbReference type="EMBL" id="MDT0551199.1"/>
    </source>
</evidence>
<keyword evidence="2" id="KW-1185">Reference proteome</keyword>
<dbReference type="Proteomes" id="UP001180754">
    <property type="component" value="Unassembled WGS sequence"/>
</dbReference>
<feature type="non-terminal residue" evidence="1">
    <location>
        <position position="117"/>
    </location>
</feature>